<evidence type="ECO:0000313" key="2">
    <source>
        <dbReference type="EMBL" id="MCY1138559.1"/>
    </source>
</evidence>
<dbReference type="EMBL" id="JAPNTZ010000003">
    <property type="protein sequence ID" value="MCY1138559.1"/>
    <property type="molecule type" value="Genomic_DNA"/>
</dbReference>
<evidence type="ECO:0000313" key="3">
    <source>
        <dbReference type="Proteomes" id="UP001151002"/>
    </source>
</evidence>
<dbReference type="InterPro" id="IPR051783">
    <property type="entry name" value="NAD(P)-dependent_oxidoreduct"/>
</dbReference>
<sequence>MRVFVTGASGWIGSAVVPELLKHGHEVTGLARSDASAERVAAAGADVLRGDLDTLDVLREGAKNSDAVIHLAFVHDFGNFADSLRKDRAAIDAIGDTLAGTGRPFAIASGTLGLIPGRVATERDIPDPATAHPRQQNAAALLALASRDVKPIAVRLAPTVHGDGDGGFVPELIRVARERGVAGYIGDGSNRWTAVHRDDAATLFRLAVEQATAEPAIVHAVADEAVTGREIAEAIGRGLGVPTAEAKPEDLGWIGPMFAADSPASNALTRERLGWTPTGPSLLDDLAAGHYFK</sequence>
<accession>A0ABT4AWE9</accession>
<dbReference type="PANTHER" id="PTHR48079">
    <property type="entry name" value="PROTEIN YEEZ"/>
    <property type="match status" value="1"/>
</dbReference>
<dbReference type="Gene3D" id="3.40.50.720">
    <property type="entry name" value="NAD(P)-binding Rossmann-like Domain"/>
    <property type="match status" value="1"/>
</dbReference>
<dbReference type="PANTHER" id="PTHR48079:SF9">
    <property type="entry name" value="PUTATIVE-RELATED"/>
    <property type="match status" value="1"/>
</dbReference>
<comment type="caution">
    <text evidence="2">The sequence shown here is derived from an EMBL/GenBank/DDBJ whole genome shotgun (WGS) entry which is preliminary data.</text>
</comment>
<dbReference type="Proteomes" id="UP001151002">
    <property type="component" value="Unassembled WGS sequence"/>
</dbReference>
<dbReference type="RefSeq" id="WP_267562576.1">
    <property type="nucleotide sequence ID" value="NZ_JAPNTZ010000003.1"/>
</dbReference>
<dbReference type="CDD" id="cd05262">
    <property type="entry name" value="SDR_a7"/>
    <property type="match status" value="1"/>
</dbReference>
<organism evidence="2 3">
    <name type="scientific">Paractinoplanes pyxinae</name>
    <dbReference type="NCBI Taxonomy" id="2997416"/>
    <lineage>
        <taxon>Bacteria</taxon>
        <taxon>Bacillati</taxon>
        <taxon>Actinomycetota</taxon>
        <taxon>Actinomycetes</taxon>
        <taxon>Micromonosporales</taxon>
        <taxon>Micromonosporaceae</taxon>
        <taxon>Paractinoplanes</taxon>
    </lineage>
</organism>
<reference evidence="2" key="1">
    <citation type="submission" date="2022-11" db="EMBL/GenBank/DDBJ databases">
        <authorList>
            <person name="Somphong A."/>
            <person name="Phongsopitanun W."/>
        </authorList>
    </citation>
    <scope>NUCLEOTIDE SEQUENCE</scope>
    <source>
        <strain evidence="2">Pm04-4</strain>
    </source>
</reference>
<dbReference type="InterPro" id="IPR036291">
    <property type="entry name" value="NAD(P)-bd_dom_sf"/>
</dbReference>
<evidence type="ECO:0000259" key="1">
    <source>
        <dbReference type="Pfam" id="PF01370"/>
    </source>
</evidence>
<dbReference type="Pfam" id="PF01370">
    <property type="entry name" value="Epimerase"/>
    <property type="match status" value="1"/>
</dbReference>
<proteinExistence type="predicted"/>
<keyword evidence="3" id="KW-1185">Reference proteome</keyword>
<dbReference type="SUPFAM" id="SSF51735">
    <property type="entry name" value="NAD(P)-binding Rossmann-fold domains"/>
    <property type="match status" value="1"/>
</dbReference>
<gene>
    <name evidence="2" type="ORF">OWR29_11165</name>
</gene>
<name>A0ABT4AWE9_9ACTN</name>
<dbReference type="InterPro" id="IPR001509">
    <property type="entry name" value="Epimerase_deHydtase"/>
</dbReference>
<protein>
    <submittedName>
        <fullName evidence="2">SDR family oxidoreductase</fullName>
    </submittedName>
</protein>
<feature type="domain" description="NAD-dependent epimerase/dehydratase" evidence="1">
    <location>
        <begin position="3"/>
        <end position="213"/>
    </location>
</feature>